<organism evidence="1">
    <name type="scientific">Faxonius propinquus nudivirus</name>
    <dbReference type="NCBI Taxonomy" id="3139431"/>
    <lineage>
        <taxon>Viruses</taxon>
        <taxon>Viruses incertae sedis</taxon>
        <taxon>Naldaviricetes</taxon>
        <taxon>Lefavirales</taxon>
        <taxon>Nudiviridae</taxon>
    </lineage>
</organism>
<name>A0AAU8GE40_9VIRU</name>
<accession>A0AAU8GE40</accession>
<proteinExistence type="predicted"/>
<protein>
    <submittedName>
        <fullName evidence="1">Uncharacterized protein</fullName>
    </submittedName>
</protein>
<evidence type="ECO:0000313" key="1">
    <source>
        <dbReference type="EMBL" id="XCH39280.1"/>
    </source>
</evidence>
<dbReference type="EMBL" id="PP955094">
    <property type="protein sequence ID" value="XCH39280.1"/>
    <property type="molecule type" value="Genomic_DNA"/>
</dbReference>
<gene>
    <name evidence="1" type="ORF">FpNV_035</name>
</gene>
<sequence>MDLDLLPPYFIEENCSYTYYFTSTLHKVYLNRLYHVDSEDNIISFFNMAYYTKTSPYLPILFRVGFYVKRHLLNVNIKLPMGKKIGNMYIIKKRNT</sequence>
<reference evidence="1" key="1">
    <citation type="submission" date="2024-06" db="EMBL/GenBank/DDBJ databases">
        <title>North American crayfish harbour diverse members of the Nudiviridae.</title>
        <authorList>
            <person name="Stratton C."/>
            <person name="Bojko J."/>
        </authorList>
    </citation>
    <scope>NUCLEOTIDE SEQUENCE</scope>
    <source>
        <strain evidence="1">142H</strain>
    </source>
</reference>